<dbReference type="PROSITE" id="PS50111">
    <property type="entry name" value="CHEMOTAXIS_TRANSDUC_2"/>
    <property type="match status" value="1"/>
</dbReference>
<keyword evidence="4" id="KW-1133">Transmembrane helix</keyword>
<dbReference type="GO" id="GO:0005886">
    <property type="term" value="C:plasma membrane"/>
    <property type="evidence" value="ECO:0007669"/>
    <property type="project" value="TreeGrafter"/>
</dbReference>
<dbReference type="OrthoDB" id="9765170at2"/>
<evidence type="ECO:0000256" key="4">
    <source>
        <dbReference type="SAM" id="Phobius"/>
    </source>
</evidence>
<dbReference type="GO" id="GO:0006935">
    <property type="term" value="P:chemotaxis"/>
    <property type="evidence" value="ECO:0007669"/>
    <property type="project" value="UniProtKB-KW"/>
</dbReference>
<dbReference type="PRINTS" id="PR00260">
    <property type="entry name" value="CHEMTRNSDUCR"/>
</dbReference>
<dbReference type="InterPro" id="IPR004089">
    <property type="entry name" value="MCPsignal_dom"/>
</dbReference>
<accession>K0NIZ8</accession>
<comment type="similarity">
    <text evidence="2">Belongs to the methyl-accepting chemotaxis (MCP) protein family.</text>
</comment>
<evidence type="ECO:0000313" key="6">
    <source>
        <dbReference type="EMBL" id="CCK78927.1"/>
    </source>
</evidence>
<dbReference type="SUPFAM" id="SSF58104">
    <property type="entry name" value="Methyl-accepting chemotaxis protein (MCP) signaling domain"/>
    <property type="match status" value="1"/>
</dbReference>
<reference evidence="6 7" key="1">
    <citation type="journal article" date="2013" name="Environ. Microbiol.">
        <title>Complete genome, catabolic sub-proteomes and key-metabolites of Desulfobacula toluolica Tol2, a marine, aromatic compound-degrading, sulfate-reducing bacterium.</title>
        <authorList>
            <person name="Wohlbrand L."/>
            <person name="Jacob J.H."/>
            <person name="Kube M."/>
            <person name="Mussmann M."/>
            <person name="Jarling R."/>
            <person name="Beck A."/>
            <person name="Amann R."/>
            <person name="Wilkes H."/>
            <person name="Reinhardt R."/>
            <person name="Rabus R."/>
        </authorList>
    </citation>
    <scope>NUCLEOTIDE SEQUENCE [LARGE SCALE GENOMIC DNA]</scope>
    <source>
        <strain evidence="7">DSM 7467 / Tol2</strain>
    </source>
</reference>
<evidence type="ECO:0000256" key="1">
    <source>
        <dbReference type="ARBA" id="ARBA00022500"/>
    </source>
</evidence>
<proteinExistence type="inferred from homology"/>
<dbReference type="Gene3D" id="1.10.287.950">
    <property type="entry name" value="Methyl-accepting chemotaxis protein"/>
    <property type="match status" value="1"/>
</dbReference>
<dbReference type="Pfam" id="PF12729">
    <property type="entry name" value="4HB_MCP_1"/>
    <property type="match status" value="1"/>
</dbReference>
<dbReference type="Proteomes" id="UP000007347">
    <property type="component" value="Chromosome"/>
</dbReference>
<feature type="transmembrane region" description="Helical" evidence="4">
    <location>
        <begin position="21"/>
        <end position="44"/>
    </location>
</feature>
<dbReference type="GO" id="GO:0004888">
    <property type="term" value="F:transmembrane signaling receptor activity"/>
    <property type="evidence" value="ECO:0007669"/>
    <property type="project" value="InterPro"/>
</dbReference>
<organism evidence="6 7">
    <name type="scientific">Desulfobacula toluolica (strain DSM 7467 / Tol2)</name>
    <dbReference type="NCBI Taxonomy" id="651182"/>
    <lineage>
        <taxon>Bacteria</taxon>
        <taxon>Pseudomonadati</taxon>
        <taxon>Thermodesulfobacteriota</taxon>
        <taxon>Desulfobacteria</taxon>
        <taxon>Desulfobacterales</taxon>
        <taxon>Desulfobacteraceae</taxon>
        <taxon>Desulfobacula</taxon>
    </lineage>
</organism>
<name>K0NIZ8_DESTT</name>
<dbReference type="Pfam" id="PF00015">
    <property type="entry name" value="MCPsignal"/>
    <property type="match status" value="1"/>
</dbReference>
<evidence type="ECO:0000313" key="7">
    <source>
        <dbReference type="Proteomes" id="UP000007347"/>
    </source>
</evidence>
<keyword evidence="1" id="KW-0145">Chemotaxis</keyword>
<dbReference type="PANTHER" id="PTHR43531">
    <property type="entry name" value="PROTEIN ICFG"/>
    <property type="match status" value="1"/>
</dbReference>
<evidence type="ECO:0000259" key="5">
    <source>
        <dbReference type="PROSITE" id="PS50111"/>
    </source>
</evidence>
<feature type="domain" description="Methyl-accepting transducer" evidence="5">
    <location>
        <begin position="327"/>
        <end position="556"/>
    </location>
</feature>
<dbReference type="PANTHER" id="PTHR43531:SF11">
    <property type="entry name" value="METHYL-ACCEPTING CHEMOTAXIS PROTEIN 3"/>
    <property type="match status" value="1"/>
</dbReference>
<keyword evidence="7" id="KW-1185">Reference proteome</keyword>
<dbReference type="InterPro" id="IPR004090">
    <property type="entry name" value="Chemotax_Me-accpt_rcpt"/>
</dbReference>
<dbReference type="InterPro" id="IPR024478">
    <property type="entry name" value="HlyB_4HB_MCP"/>
</dbReference>
<evidence type="ECO:0000256" key="2">
    <source>
        <dbReference type="ARBA" id="ARBA00029447"/>
    </source>
</evidence>
<keyword evidence="4" id="KW-0472">Membrane</keyword>
<feature type="transmembrane region" description="Helical" evidence="4">
    <location>
        <begin position="289"/>
        <end position="310"/>
    </location>
</feature>
<dbReference type="STRING" id="651182.TOL2_C07590"/>
<dbReference type="SMART" id="SM00283">
    <property type="entry name" value="MA"/>
    <property type="match status" value="1"/>
</dbReference>
<gene>
    <name evidence="6" type="ordered locus">TOL2_C07590</name>
</gene>
<dbReference type="InterPro" id="IPR051310">
    <property type="entry name" value="MCP_chemotaxis"/>
</dbReference>
<evidence type="ECO:0000256" key="3">
    <source>
        <dbReference type="PROSITE-ProRule" id="PRU00284"/>
    </source>
</evidence>
<dbReference type="EMBL" id="FO203503">
    <property type="protein sequence ID" value="CCK78927.1"/>
    <property type="molecule type" value="Genomic_DNA"/>
</dbReference>
<sequence>MKTARTEGIYDMKMQLTLGKKIAVVIGLMLFLMLIVGSSGYLGLSSVSKVMCFYQEIIELQEITFSVKATTDQYFLSVYSGDKEVQDSSVEKAFGLLDSGVNKVEELLGTSMIEEKEKKDIQELNAPLNDYRSALNQYVGIEQEKGRLATLILKKFGDSNVQIQKGIMWTEPLVVNSRIVISHFNSYVFQSSKGNWKTYENGLDDYKSVLDEWCAKIELSDSLRPVGEQLHVLYNSLEKVSIDYHSRNLLQEDLKMKMNDSKDQINKIIGELAGFSNRKLEDQIRTSTLLIFGCILAALMIGIIAAILTIKSTVNKIRIVIGGVTQGSEQVSEGAKQVSNASQVLAEGASRQAASIEETSSSLEELSSMTQLNAANASQAKTMMVDVQDIVKKVDGHMMEMTRAIGDVNKSSEETGKIIKTIDEIAFQTNLLALNAAVEAARAGEAGAGFAVVADEVRNLAMRSAEAARETAGLIEKTILTVKKGNDITILTQDAFKENMDISGKVAELVTEIASASSDQAEGIEQLNMAVQEMDKVVQQNAATSEESAGTAEQMNSQTFRMKAHIGNLIAIVGRSGKKKKGIVREIRPDYGDNGTQVDFQTNHQRLAGLLKNDRKSRALKSSPGKVLPKKFIALDDDDF</sequence>
<dbReference type="HOGENOM" id="CLU_000445_107_24_7"/>
<keyword evidence="6" id="KW-0675">Receptor</keyword>
<dbReference type="KEGG" id="dto:TOL2_C07590"/>
<dbReference type="AlphaFoldDB" id="K0NIZ8"/>
<dbReference type="RefSeq" id="WP_014956279.1">
    <property type="nucleotide sequence ID" value="NC_018645.1"/>
</dbReference>
<keyword evidence="3" id="KW-0807">Transducer</keyword>
<dbReference type="GO" id="GO:0007165">
    <property type="term" value="P:signal transduction"/>
    <property type="evidence" value="ECO:0007669"/>
    <property type="project" value="UniProtKB-KW"/>
</dbReference>
<keyword evidence="4" id="KW-0812">Transmembrane</keyword>
<protein>
    <submittedName>
        <fullName evidence="6">Predicted chemotaxis methyl-accepting receptor, signalling</fullName>
    </submittedName>
</protein>